<dbReference type="SUPFAM" id="SSF48452">
    <property type="entry name" value="TPR-like"/>
    <property type="match status" value="1"/>
</dbReference>
<dbReference type="Gene3D" id="1.25.40.390">
    <property type="match status" value="1"/>
</dbReference>
<comment type="similarity">
    <text evidence="2">Belongs to the SusD family.</text>
</comment>
<feature type="domain" description="RagB/SusD" evidence="6">
    <location>
        <begin position="326"/>
        <end position="468"/>
    </location>
</feature>
<protein>
    <submittedName>
        <fullName evidence="8">SusD family protein</fullName>
    </submittedName>
</protein>
<gene>
    <name evidence="8" type="ORF">SAMN04488006_1239</name>
</gene>
<evidence type="ECO:0000313" key="8">
    <source>
        <dbReference type="EMBL" id="SFS42033.1"/>
    </source>
</evidence>
<feature type="domain" description="SusD-like N-terminal" evidence="7">
    <location>
        <begin position="92"/>
        <end position="223"/>
    </location>
</feature>
<dbReference type="InterPro" id="IPR012944">
    <property type="entry name" value="SusD_RagB_dom"/>
</dbReference>
<dbReference type="Pfam" id="PF14322">
    <property type="entry name" value="SusD-like_3"/>
    <property type="match status" value="1"/>
</dbReference>
<dbReference type="RefSeq" id="WP_090223769.1">
    <property type="nucleotide sequence ID" value="NZ_FOZP01000002.1"/>
</dbReference>
<keyword evidence="3" id="KW-0732">Signal</keyword>
<evidence type="ECO:0000259" key="7">
    <source>
        <dbReference type="Pfam" id="PF14322"/>
    </source>
</evidence>
<dbReference type="STRING" id="593133.SAMN04488006_1239"/>
<dbReference type="AlphaFoldDB" id="A0A1I6PP79"/>
<reference evidence="9" key="1">
    <citation type="submission" date="2016-10" db="EMBL/GenBank/DDBJ databases">
        <authorList>
            <person name="Varghese N."/>
            <person name="Submissions S."/>
        </authorList>
    </citation>
    <scope>NUCLEOTIDE SEQUENCE [LARGE SCALE GENOMIC DNA]</scope>
    <source>
        <strain evidence="9">DSM 24450</strain>
    </source>
</reference>
<dbReference type="InterPro" id="IPR011990">
    <property type="entry name" value="TPR-like_helical_dom_sf"/>
</dbReference>
<keyword evidence="5" id="KW-0998">Cell outer membrane</keyword>
<evidence type="ECO:0000256" key="2">
    <source>
        <dbReference type="ARBA" id="ARBA00006275"/>
    </source>
</evidence>
<dbReference type="InterPro" id="IPR033985">
    <property type="entry name" value="SusD-like_N"/>
</dbReference>
<dbReference type="OrthoDB" id="5694214at2"/>
<dbReference type="CDD" id="cd08977">
    <property type="entry name" value="SusD"/>
    <property type="match status" value="1"/>
</dbReference>
<evidence type="ECO:0000256" key="5">
    <source>
        <dbReference type="ARBA" id="ARBA00023237"/>
    </source>
</evidence>
<evidence type="ECO:0000259" key="6">
    <source>
        <dbReference type="Pfam" id="PF07980"/>
    </source>
</evidence>
<evidence type="ECO:0000256" key="3">
    <source>
        <dbReference type="ARBA" id="ARBA00022729"/>
    </source>
</evidence>
<comment type="subcellular location">
    <subcellularLocation>
        <location evidence="1">Cell outer membrane</location>
    </subcellularLocation>
</comment>
<dbReference type="GO" id="GO:0009279">
    <property type="term" value="C:cell outer membrane"/>
    <property type="evidence" value="ECO:0007669"/>
    <property type="project" value="UniProtKB-SubCell"/>
</dbReference>
<proteinExistence type="inferred from homology"/>
<sequence length="503" mass="55605">MKTKNIKNIFIFSVLITFLFSCNEDYLEITPKGTSLEETYYQNADEAYSALIAAYDIMSFNSSSWDNMISFMNAGSDDNYGASVPGDAISLFSYHQLTPTNMPRAFWSNHYQGIFRANTLLQKLQNVPMDESLKLRFEGECKAMRAYYHFNLVRLFGNIPLMTSTISPVEAQTYPQSSKEEVYAQIEKDLLEAIELLPISINTATEGGRWTKGAAKAMLGKVYVYDNKLPEAAAQLAEVNGTPGGTSQFGYRLLDNFKDLWVHSNKFNSESILEDVHTEAGRADWSGLGFGTEGNILNIMVGIRDYTRTANSTAPDYFSGWGVNTVTQSLYDALKDDPRFDATIIDVKALIASGQVIGYSFVNEASTNTGYFMAKFVPLKSDATTLGGDPTLNFYQDTYIIRLADTYLLEAEALGGTGARAQALLDAVRARVGLPSVPVSLDAIALERRKELACEGHRWFDLVRTGKASTVLASRGFIAGKNEVLPIPEKELENSVIVQNSGY</sequence>
<organism evidence="8 9">
    <name type="scientific">Lutibacter maritimus</name>
    <dbReference type="NCBI Taxonomy" id="593133"/>
    <lineage>
        <taxon>Bacteria</taxon>
        <taxon>Pseudomonadati</taxon>
        <taxon>Bacteroidota</taxon>
        <taxon>Flavobacteriia</taxon>
        <taxon>Flavobacteriales</taxon>
        <taxon>Flavobacteriaceae</taxon>
        <taxon>Lutibacter</taxon>
    </lineage>
</organism>
<dbReference type="EMBL" id="FOZP01000002">
    <property type="protein sequence ID" value="SFS42033.1"/>
    <property type="molecule type" value="Genomic_DNA"/>
</dbReference>
<dbReference type="Pfam" id="PF07980">
    <property type="entry name" value="SusD_RagB"/>
    <property type="match status" value="1"/>
</dbReference>
<accession>A0A1I6PP79</accession>
<keyword evidence="9" id="KW-1185">Reference proteome</keyword>
<name>A0A1I6PP79_9FLAO</name>
<keyword evidence="4" id="KW-0472">Membrane</keyword>
<evidence type="ECO:0000256" key="4">
    <source>
        <dbReference type="ARBA" id="ARBA00023136"/>
    </source>
</evidence>
<evidence type="ECO:0000256" key="1">
    <source>
        <dbReference type="ARBA" id="ARBA00004442"/>
    </source>
</evidence>
<evidence type="ECO:0000313" key="9">
    <source>
        <dbReference type="Proteomes" id="UP000199312"/>
    </source>
</evidence>
<dbReference type="Proteomes" id="UP000199312">
    <property type="component" value="Unassembled WGS sequence"/>
</dbReference>
<dbReference type="PROSITE" id="PS51257">
    <property type="entry name" value="PROKAR_LIPOPROTEIN"/>
    <property type="match status" value="1"/>
</dbReference>